<accession>A0A0L0WAG3</accession>
<keyword evidence="1" id="KW-0813">Transport</keyword>
<dbReference type="OrthoDB" id="9807946at2"/>
<dbReference type="InterPro" id="IPR045761">
    <property type="entry name" value="ODP_dom"/>
</dbReference>
<dbReference type="Pfam" id="PF19583">
    <property type="entry name" value="ODP"/>
    <property type="match status" value="1"/>
</dbReference>
<evidence type="ECO:0000256" key="2">
    <source>
        <dbReference type="ARBA" id="ARBA00022982"/>
    </source>
</evidence>
<dbReference type="SMART" id="SM00849">
    <property type="entry name" value="Lactamase_B"/>
    <property type="match status" value="1"/>
</dbReference>
<name>A0A0L0WAG3_GOTPU</name>
<dbReference type="EMBL" id="LGSS01000007">
    <property type="protein sequence ID" value="KNF08499.1"/>
    <property type="molecule type" value="Genomic_DNA"/>
</dbReference>
<dbReference type="SUPFAM" id="SSF56281">
    <property type="entry name" value="Metallo-hydrolase/oxidoreductase"/>
    <property type="match status" value="1"/>
</dbReference>
<keyword evidence="6" id="KW-1185">Reference proteome</keyword>
<comment type="caution">
    <text evidence="5">The sequence shown here is derived from an EMBL/GenBank/DDBJ whole genome shotgun (WGS) entry which is preliminary data.</text>
</comment>
<dbReference type="InterPro" id="IPR036866">
    <property type="entry name" value="RibonucZ/Hydroxyglut_hydro"/>
</dbReference>
<evidence type="ECO:0000256" key="1">
    <source>
        <dbReference type="ARBA" id="ARBA00022448"/>
    </source>
</evidence>
<organism evidence="5 6">
    <name type="scientific">Gottschalkia purinilytica</name>
    <name type="common">Clostridium purinilyticum</name>
    <dbReference type="NCBI Taxonomy" id="1503"/>
    <lineage>
        <taxon>Bacteria</taxon>
        <taxon>Bacillati</taxon>
        <taxon>Bacillota</taxon>
        <taxon>Tissierellia</taxon>
        <taxon>Tissierellales</taxon>
        <taxon>Gottschalkiaceae</taxon>
        <taxon>Gottschalkia</taxon>
    </lineage>
</organism>
<sequence length="214" mass="24797">MEQIKILDDFYKFTTENKAIPLTFNQYLILGDEPLLVHTGSVQQTKELVPKIKVLLDGQDLKYVFVSHFEYDECGGLEYLLSHFPNVKTICSAITLRQLVGFGFTNEVIVKKPNEILETKNFKLKFIAYPSEAHLWEGLLAIDLDRKIFFSSDIFIKMNNIFEKEARSNWKYEVDNLNNKDIPSIDELKTLQNNLRDIDVKYIATGHGPFLKLD</sequence>
<dbReference type="InterPro" id="IPR001279">
    <property type="entry name" value="Metallo-B-lactamas"/>
</dbReference>
<reference evidence="6" key="1">
    <citation type="submission" date="2015-07" db="EMBL/GenBank/DDBJ databases">
        <title>Draft genome sequence of the purine-degrading Gottschalkia purinilyticum DSM 1384 (formerly Clostridium purinilyticum).</title>
        <authorList>
            <person name="Poehlein A."/>
            <person name="Schiel-Bengelsdorf B."/>
            <person name="Bengelsdorf F.R."/>
            <person name="Daniel R."/>
            <person name="Duerre P."/>
        </authorList>
    </citation>
    <scope>NUCLEOTIDE SEQUENCE [LARGE SCALE GENOMIC DNA]</scope>
    <source>
        <strain evidence="6">DSM 1384</strain>
    </source>
</reference>
<keyword evidence="3" id="KW-0408">Iron</keyword>
<dbReference type="STRING" id="1503.CLPU_7c01270"/>
<evidence type="ECO:0000259" key="4">
    <source>
        <dbReference type="SMART" id="SM00849"/>
    </source>
</evidence>
<evidence type="ECO:0000313" key="5">
    <source>
        <dbReference type="EMBL" id="KNF08499.1"/>
    </source>
</evidence>
<dbReference type="RefSeq" id="WP_050355320.1">
    <property type="nucleotide sequence ID" value="NZ_LGSS01000007.1"/>
</dbReference>
<feature type="domain" description="Metallo-beta-lactamase" evidence="4">
    <location>
        <begin position="23"/>
        <end position="207"/>
    </location>
</feature>
<dbReference type="PANTHER" id="PTHR32145">
    <property type="entry name" value="DIFLAVIN FLAVOPROTEIN A 2-RELATED"/>
    <property type="match status" value="1"/>
</dbReference>
<protein>
    <submittedName>
        <fullName evidence="5">Putative metallo-beta-lactamase family protein</fullName>
    </submittedName>
</protein>
<proteinExistence type="predicted"/>
<evidence type="ECO:0000256" key="3">
    <source>
        <dbReference type="ARBA" id="ARBA00023004"/>
    </source>
</evidence>
<dbReference type="AlphaFoldDB" id="A0A0L0WAG3"/>
<dbReference type="InterPro" id="IPR051285">
    <property type="entry name" value="NADH_oxidoreductase_modular"/>
</dbReference>
<dbReference type="PANTHER" id="PTHR32145:SF11">
    <property type="entry name" value="DIFLAVIN FLAVOPROTEIN A 2-RELATED"/>
    <property type="match status" value="1"/>
</dbReference>
<gene>
    <name evidence="5" type="ORF">CLPU_7c01270</name>
</gene>
<dbReference type="Proteomes" id="UP000037267">
    <property type="component" value="Unassembled WGS sequence"/>
</dbReference>
<evidence type="ECO:0000313" key="6">
    <source>
        <dbReference type="Proteomes" id="UP000037267"/>
    </source>
</evidence>
<dbReference type="Gene3D" id="3.60.15.10">
    <property type="entry name" value="Ribonuclease Z/Hydroxyacylglutathione hydrolase-like"/>
    <property type="match status" value="1"/>
</dbReference>
<keyword evidence="2" id="KW-0249">Electron transport</keyword>